<feature type="compositionally biased region" description="Basic residues" evidence="1">
    <location>
        <begin position="42"/>
        <end position="54"/>
    </location>
</feature>
<evidence type="ECO:0000256" key="1">
    <source>
        <dbReference type="SAM" id="MobiDB-lite"/>
    </source>
</evidence>
<reference evidence="2 3" key="1">
    <citation type="submission" date="2020-04" db="EMBL/GenBank/DDBJ databases">
        <authorList>
            <person name="Alioto T."/>
            <person name="Alioto T."/>
            <person name="Gomez Garrido J."/>
        </authorList>
    </citation>
    <scope>NUCLEOTIDE SEQUENCE [LARGE SCALE GENOMIC DNA]</scope>
</reference>
<organism evidence="2 3">
    <name type="scientific">Cloeon dipterum</name>
    <dbReference type="NCBI Taxonomy" id="197152"/>
    <lineage>
        <taxon>Eukaryota</taxon>
        <taxon>Metazoa</taxon>
        <taxon>Ecdysozoa</taxon>
        <taxon>Arthropoda</taxon>
        <taxon>Hexapoda</taxon>
        <taxon>Insecta</taxon>
        <taxon>Pterygota</taxon>
        <taxon>Palaeoptera</taxon>
        <taxon>Ephemeroptera</taxon>
        <taxon>Pisciforma</taxon>
        <taxon>Baetidae</taxon>
        <taxon>Cloeon</taxon>
    </lineage>
</organism>
<feature type="region of interest" description="Disordered" evidence="1">
    <location>
        <begin position="211"/>
        <end position="245"/>
    </location>
</feature>
<dbReference type="Proteomes" id="UP000494165">
    <property type="component" value="Unassembled WGS sequence"/>
</dbReference>
<keyword evidence="3" id="KW-1185">Reference proteome</keyword>
<feature type="compositionally biased region" description="Low complexity" evidence="1">
    <location>
        <begin position="224"/>
        <end position="236"/>
    </location>
</feature>
<dbReference type="EMBL" id="CADEPI010000003">
    <property type="protein sequence ID" value="CAB3360279.1"/>
    <property type="molecule type" value="Genomic_DNA"/>
</dbReference>
<accession>A0A8S1BT46</accession>
<evidence type="ECO:0000313" key="3">
    <source>
        <dbReference type="Proteomes" id="UP000494165"/>
    </source>
</evidence>
<feature type="compositionally biased region" description="Low complexity" evidence="1">
    <location>
        <begin position="169"/>
        <end position="181"/>
    </location>
</feature>
<feature type="region of interest" description="Disordered" evidence="1">
    <location>
        <begin position="148"/>
        <end position="182"/>
    </location>
</feature>
<evidence type="ECO:0000313" key="2">
    <source>
        <dbReference type="EMBL" id="CAB3360279.1"/>
    </source>
</evidence>
<protein>
    <submittedName>
        <fullName evidence="2">Uncharacterized protein</fullName>
    </submittedName>
</protein>
<gene>
    <name evidence="2" type="ORF">CLODIP_2_CD08748</name>
</gene>
<name>A0A8S1BT46_9INSE</name>
<dbReference type="AlphaFoldDB" id="A0A8S1BT46"/>
<feature type="region of interest" description="Disordered" evidence="1">
    <location>
        <begin position="26"/>
        <end position="55"/>
    </location>
</feature>
<proteinExistence type="predicted"/>
<sequence length="288" mass="31732">MPRRKQGGRNFEEQEAANSLLQLAHKNVQPSNEGSAIEPSKVPKKRGRKPKVKKALPVLMRKTKKVYSNYQKCYTDKMPEIPNLGQNAQMDDKLDWEKCFPGFNPDSHNRTPAQTVQICDSLPSDPDEGQSNQARIVKSSNSECWSSTVVSQSSKEDDDDVKSTCSNESTISANSDSVSSSAIPLQPCSFDSLPRNWLPLKKRRLLDKEPESMLTKEWQPPSPESLQGSPLLGSLSCTETGETATSTKKMSILEQACLSAGIEKFDDSSNDVQIMFDGVKSASIPSMG</sequence>
<comment type="caution">
    <text evidence="2">The sequence shown here is derived from an EMBL/GenBank/DDBJ whole genome shotgun (WGS) entry which is preliminary data.</text>
</comment>